<evidence type="ECO:0000256" key="1">
    <source>
        <dbReference type="SAM" id="SignalP"/>
    </source>
</evidence>
<gene>
    <name evidence="2" type="primary">TTN_8</name>
    <name evidence="2" type="ORF">g.2089</name>
</gene>
<organism evidence="2">
    <name type="scientific">Anthurium amnicola</name>
    <dbReference type="NCBI Taxonomy" id="1678845"/>
    <lineage>
        <taxon>Eukaryota</taxon>
        <taxon>Viridiplantae</taxon>
        <taxon>Streptophyta</taxon>
        <taxon>Embryophyta</taxon>
        <taxon>Tracheophyta</taxon>
        <taxon>Spermatophyta</taxon>
        <taxon>Magnoliopsida</taxon>
        <taxon>Liliopsida</taxon>
        <taxon>Araceae</taxon>
        <taxon>Pothoideae</taxon>
        <taxon>Potheae</taxon>
        <taxon>Anthurium</taxon>
    </lineage>
</organism>
<dbReference type="EMBL" id="GDJX01016409">
    <property type="protein sequence ID" value="JAT51527.1"/>
    <property type="molecule type" value="Transcribed_RNA"/>
</dbReference>
<feature type="non-terminal residue" evidence="2">
    <location>
        <position position="1"/>
    </location>
</feature>
<accession>A0A1D1YA79</accession>
<protein>
    <submittedName>
        <fullName evidence="2">Titin</fullName>
    </submittedName>
</protein>
<reference evidence="2" key="1">
    <citation type="submission" date="2015-07" db="EMBL/GenBank/DDBJ databases">
        <title>Transcriptome Assembly of Anthurium amnicola.</title>
        <authorList>
            <person name="Suzuki J."/>
        </authorList>
    </citation>
    <scope>NUCLEOTIDE SEQUENCE</scope>
</reference>
<feature type="signal peptide" evidence="1">
    <location>
        <begin position="1"/>
        <end position="28"/>
    </location>
</feature>
<dbReference type="AlphaFoldDB" id="A0A1D1YA79"/>
<name>A0A1D1YA79_9ARAE</name>
<sequence>VVYKMAKLFALLSILAAVIFIETAPTSGQIITAVESESNFCLFLPPQPGGGIAENEDDAVVFCTTPIPSAPDAGLLPSGFIRTAHFATGPGYVQVTGTIDRSKYNLSASDGGGQYDSVGAPPKATCANSNKFVELVEPDIELFCIRCCTDKKQCNTGESTEGCEHVIPGDYS</sequence>
<evidence type="ECO:0000313" key="2">
    <source>
        <dbReference type="EMBL" id="JAT51527.1"/>
    </source>
</evidence>
<proteinExistence type="predicted"/>
<feature type="chain" id="PRO_5008900066" evidence="1">
    <location>
        <begin position="29"/>
        <end position="172"/>
    </location>
</feature>
<keyword evidence="1" id="KW-0732">Signal</keyword>